<reference evidence="2 3" key="1">
    <citation type="submission" date="2020-08" db="EMBL/GenBank/DDBJ databases">
        <title>Genome sequence of Hymenobacter qilianensis JCM 19763T.</title>
        <authorList>
            <person name="Hyun D.-W."/>
            <person name="Bae J.-W."/>
        </authorList>
    </citation>
    <scope>NUCLEOTIDE SEQUENCE [LARGE SCALE GENOMIC DNA]</scope>
    <source>
        <strain evidence="2 3">JCM 19763</strain>
    </source>
</reference>
<evidence type="ECO:0000313" key="2">
    <source>
        <dbReference type="EMBL" id="QNP52010.1"/>
    </source>
</evidence>
<keyword evidence="3" id="KW-1185">Reference proteome</keyword>
<keyword evidence="1" id="KW-1133">Transmembrane helix</keyword>
<dbReference type="RefSeq" id="WP_187732278.1">
    <property type="nucleotide sequence ID" value="NZ_CP060784.1"/>
</dbReference>
<dbReference type="KEGG" id="hqi:H9L05_19230"/>
<protein>
    <submittedName>
        <fullName evidence="2">Uncharacterized protein</fullName>
    </submittedName>
</protein>
<feature type="transmembrane region" description="Helical" evidence="1">
    <location>
        <begin position="30"/>
        <end position="48"/>
    </location>
</feature>
<dbReference type="Proteomes" id="UP000516093">
    <property type="component" value="Chromosome"/>
</dbReference>
<sequence>MPRPFTRQLIALMLSSAAYAGVAYATPRANFGQLLGLIAVAFAAYFWLVRSQLPLRAALVAGLLFRLLWLPATPALSDDYHRFRWDGLLVAGGKILICTAPPTCWRPCSHRQRAVAATTHRSVS</sequence>
<organism evidence="2 3">
    <name type="scientific">Hymenobacter qilianensis</name>
    <dbReference type="NCBI Taxonomy" id="1385715"/>
    <lineage>
        <taxon>Bacteria</taxon>
        <taxon>Pseudomonadati</taxon>
        <taxon>Bacteroidota</taxon>
        <taxon>Cytophagia</taxon>
        <taxon>Cytophagales</taxon>
        <taxon>Hymenobacteraceae</taxon>
        <taxon>Hymenobacter</taxon>
    </lineage>
</organism>
<keyword evidence="1" id="KW-0472">Membrane</keyword>
<dbReference type="EMBL" id="CP060784">
    <property type="protein sequence ID" value="QNP52010.1"/>
    <property type="molecule type" value="Genomic_DNA"/>
</dbReference>
<accession>A0A7H0GUP4</accession>
<evidence type="ECO:0000256" key="1">
    <source>
        <dbReference type="SAM" id="Phobius"/>
    </source>
</evidence>
<proteinExistence type="predicted"/>
<name>A0A7H0GUP4_9BACT</name>
<keyword evidence="1" id="KW-0812">Transmembrane</keyword>
<dbReference type="AlphaFoldDB" id="A0A7H0GUP4"/>
<gene>
    <name evidence="2" type="ORF">H9L05_19230</name>
</gene>
<evidence type="ECO:0000313" key="3">
    <source>
        <dbReference type="Proteomes" id="UP000516093"/>
    </source>
</evidence>